<dbReference type="EMBL" id="CP000272">
    <property type="protein sequence ID" value="ABE36928.1"/>
    <property type="molecule type" value="Genomic_DNA"/>
</dbReference>
<feature type="region of interest" description="Disordered" evidence="1">
    <location>
        <begin position="1"/>
        <end position="22"/>
    </location>
</feature>
<protein>
    <submittedName>
        <fullName evidence="2">Uncharacterized protein</fullName>
    </submittedName>
</protein>
<dbReference type="KEGG" id="bxe:Bxe_C1061"/>
<organism evidence="2 3">
    <name type="scientific">Paraburkholderia xenovorans (strain LB400)</name>
    <dbReference type="NCBI Taxonomy" id="266265"/>
    <lineage>
        <taxon>Bacteria</taxon>
        <taxon>Pseudomonadati</taxon>
        <taxon>Pseudomonadota</taxon>
        <taxon>Betaproteobacteria</taxon>
        <taxon>Burkholderiales</taxon>
        <taxon>Burkholderiaceae</taxon>
        <taxon>Paraburkholderia</taxon>
    </lineage>
</organism>
<evidence type="ECO:0000313" key="2">
    <source>
        <dbReference type="EMBL" id="ABE36928.1"/>
    </source>
</evidence>
<evidence type="ECO:0000256" key="1">
    <source>
        <dbReference type="SAM" id="MobiDB-lite"/>
    </source>
</evidence>
<proteinExistence type="predicted"/>
<keyword evidence="3" id="KW-1185">Reference proteome</keyword>
<name>Q13G61_PARXL</name>
<dbReference type="Proteomes" id="UP000001817">
    <property type="component" value="Chromosome 3"/>
</dbReference>
<sequence length="114" mass="12751">MVTSATGESEVAKNRRCSLHSGRTSHETRVCMAFELTDRTHNNPATGRHDRRASARPMTPVCLRKFSGLWLTCQASVAFGSKCVYGERDYSTAAHLAAIQVFSWVRVRVHVHHP</sequence>
<accession>Q13G61</accession>
<evidence type="ECO:0000313" key="3">
    <source>
        <dbReference type="Proteomes" id="UP000001817"/>
    </source>
</evidence>
<dbReference type="STRING" id="266265.Bxe_C1061"/>
<gene>
    <name evidence="2" type="ORF">Bxe_C1061</name>
</gene>
<dbReference type="AlphaFoldDB" id="Q13G61"/>
<reference evidence="2 3" key="1">
    <citation type="journal article" date="2006" name="Proc. Natl. Acad. Sci. U.S.A.">
        <title>Burkholderia xenovorans LB400 harbors a multi-replicon, 9.73-Mbp genome shaped for versatility.</title>
        <authorList>
            <person name="Chain P.S."/>
            <person name="Denef V.J."/>
            <person name="Konstantinidis K.T."/>
            <person name="Vergez L.M."/>
            <person name="Agullo L."/>
            <person name="Reyes V.L."/>
            <person name="Hauser L."/>
            <person name="Cordova M."/>
            <person name="Gomez L."/>
            <person name="Gonzalez M."/>
            <person name="Land M."/>
            <person name="Lao V."/>
            <person name="Larimer F."/>
            <person name="LiPuma J.J."/>
            <person name="Mahenthiralingam E."/>
            <person name="Malfatti S.A."/>
            <person name="Marx C.J."/>
            <person name="Parnell J.J."/>
            <person name="Ramette A."/>
            <person name="Richardson P."/>
            <person name="Seeger M."/>
            <person name="Smith D."/>
            <person name="Spilker T."/>
            <person name="Sul W.J."/>
            <person name="Tsoi T.V."/>
            <person name="Ulrich L.E."/>
            <person name="Zhulin I.B."/>
            <person name="Tiedje J.M."/>
        </authorList>
    </citation>
    <scope>NUCLEOTIDE SEQUENCE [LARGE SCALE GENOMIC DNA]</scope>
    <source>
        <strain evidence="2 3">LB400</strain>
    </source>
</reference>